<feature type="transmembrane region" description="Helical" evidence="1">
    <location>
        <begin position="348"/>
        <end position="370"/>
    </location>
</feature>
<dbReference type="Proteomes" id="UP000664914">
    <property type="component" value="Chromosome"/>
</dbReference>
<feature type="transmembrane region" description="Helical" evidence="1">
    <location>
        <begin position="315"/>
        <end position="341"/>
    </location>
</feature>
<evidence type="ECO:0000256" key="1">
    <source>
        <dbReference type="SAM" id="Phobius"/>
    </source>
</evidence>
<feature type="transmembrane region" description="Helical" evidence="1">
    <location>
        <begin position="261"/>
        <end position="279"/>
    </location>
</feature>
<feature type="transmembrane region" description="Helical" evidence="1">
    <location>
        <begin position="180"/>
        <end position="200"/>
    </location>
</feature>
<feature type="transmembrane region" description="Helical" evidence="1">
    <location>
        <begin position="147"/>
        <end position="168"/>
    </location>
</feature>
<dbReference type="SUPFAM" id="SSF103473">
    <property type="entry name" value="MFS general substrate transporter"/>
    <property type="match status" value="1"/>
</dbReference>
<evidence type="ECO:0008006" key="4">
    <source>
        <dbReference type="Google" id="ProtNLM"/>
    </source>
</evidence>
<organism evidence="2 3">
    <name type="scientific">Rhizorhabdus wittichii</name>
    <dbReference type="NCBI Taxonomy" id="160791"/>
    <lineage>
        <taxon>Bacteria</taxon>
        <taxon>Pseudomonadati</taxon>
        <taxon>Pseudomonadota</taxon>
        <taxon>Alphaproteobacteria</taxon>
        <taxon>Sphingomonadales</taxon>
        <taxon>Sphingomonadaceae</taxon>
        <taxon>Rhizorhabdus</taxon>
    </lineage>
</organism>
<protein>
    <recommendedName>
        <fullName evidence="4">MFS transporter</fullName>
    </recommendedName>
</protein>
<dbReference type="AlphaFoldDB" id="A0A975HHI4"/>
<feature type="transmembrane region" description="Helical" evidence="1">
    <location>
        <begin position="376"/>
        <end position="398"/>
    </location>
</feature>
<feature type="transmembrane region" description="Helical" evidence="1">
    <location>
        <begin position="18"/>
        <end position="42"/>
    </location>
</feature>
<feature type="transmembrane region" description="Helical" evidence="1">
    <location>
        <begin position="221"/>
        <end position="241"/>
    </location>
</feature>
<keyword evidence="1" id="KW-0812">Transmembrane</keyword>
<accession>A0A975HHI4</accession>
<feature type="transmembrane region" description="Helical" evidence="1">
    <location>
        <begin position="112"/>
        <end position="135"/>
    </location>
</feature>
<dbReference type="EMBL" id="CP059319">
    <property type="protein sequence ID" value="QTH23939.1"/>
    <property type="molecule type" value="Genomic_DNA"/>
</dbReference>
<evidence type="ECO:0000313" key="2">
    <source>
        <dbReference type="EMBL" id="QTH23939.1"/>
    </source>
</evidence>
<evidence type="ECO:0000313" key="3">
    <source>
        <dbReference type="Proteomes" id="UP000664914"/>
    </source>
</evidence>
<gene>
    <name evidence="2" type="ORF">HRJ34_10765</name>
</gene>
<sequence>METNGAAPAVERTKRHRWLFLVAVIPAACLGFSNLILLPLWTEAMAAGIGASPQMLLMVGSVELLAAGVASLCVGMFGLGRPTSTLLKAGLATICFANVALSLALWKGAGGLALTGLLRLLAGLGEGVAMSAALARIGRSPDPDRFFLLNQFVVGLFAMLTFSILPPLMGVAAHFGPAPMAIFTLLAGMAMCGLPLARLADIGDHRPDDAAPTASKSIGRHAWLGIGMVFCFVTGFTTIYASWGRLGAHVGLDVDRLSASLAQGALVGLAGLGAMTLAARRIGLFPPMVICLVLLVASAFVSTHASLLPPSFRQAAIQVAICTEQVGSLIMSPLLMTVLALRDPTKRAVAIAPLATMSASIAGAMLAALVDRHAGPFAIGWAASLLYGCGLVLLALTWRRSPAAPVRGNRPQAI</sequence>
<dbReference type="Gene3D" id="1.20.1250.20">
    <property type="entry name" value="MFS general substrate transporter like domains"/>
    <property type="match status" value="1"/>
</dbReference>
<reference evidence="2" key="1">
    <citation type="submission" date="2020-07" db="EMBL/GenBank/DDBJ databases">
        <authorList>
            <person name="Camacho E."/>
        </authorList>
    </citation>
    <scope>NUCLEOTIDE SEQUENCE</scope>
    <source>
        <strain evidence="2">MPO218</strain>
    </source>
</reference>
<keyword evidence="1" id="KW-1133">Transmembrane helix</keyword>
<dbReference type="InterPro" id="IPR036259">
    <property type="entry name" value="MFS_trans_sf"/>
</dbReference>
<feature type="transmembrane region" description="Helical" evidence="1">
    <location>
        <begin position="284"/>
        <end position="303"/>
    </location>
</feature>
<name>A0A975HHI4_9SPHN</name>
<keyword evidence="1" id="KW-0472">Membrane</keyword>
<dbReference type="RefSeq" id="WP_208634078.1">
    <property type="nucleotide sequence ID" value="NZ_CP059319.1"/>
</dbReference>
<feature type="transmembrane region" description="Helical" evidence="1">
    <location>
        <begin position="86"/>
        <end position="106"/>
    </location>
</feature>
<feature type="transmembrane region" description="Helical" evidence="1">
    <location>
        <begin position="54"/>
        <end position="79"/>
    </location>
</feature>
<proteinExistence type="predicted"/>
<reference evidence="2" key="2">
    <citation type="submission" date="2021-04" db="EMBL/GenBank/DDBJ databases">
        <title>Isolation and genomic analysis of the ibuprofen-degrading bacterium Sphingomonas strain MPO218.</title>
        <authorList>
            <person name="Aulestia M."/>
            <person name="Flores A."/>
            <person name="Mangas E.L."/>
            <person name="Perez-Pulido A.J."/>
            <person name="Santero E."/>
            <person name="Camacho E.M."/>
        </authorList>
    </citation>
    <scope>NUCLEOTIDE SEQUENCE</scope>
    <source>
        <strain evidence="2">MPO218</strain>
    </source>
</reference>